<organism evidence="2 3">
    <name type="scientific">Pestalotiopsis fici (strain W106-1 / CGMCC3.15140)</name>
    <dbReference type="NCBI Taxonomy" id="1229662"/>
    <lineage>
        <taxon>Eukaryota</taxon>
        <taxon>Fungi</taxon>
        <taxon>Dikarya</taxon>
        <taxon>Ascomycota</taxon>
        <taxon>Pezizomycotina</taxon>
        <taxon>Sordariomycetes</taxon>
        <taxon>Xylariomycetidae</taxon>
        <taxon>Amphisphaeriales</taxon>
        <taxon>Sporocadaceae</taxon>
        <taxon>Pestalotiopsis</taxon>
    </lineage>
</organism>
<dbReference type="HOGENOM" id="CLU_1082231_0_0_1"/>
<keyword evidence="3" id="KW-1185">Reference proteome</keyword>
<dbReference type="GeneID" id="19280314"/>
<evidence type="ECO:0000313" key="2">
    <source>
        <dbReference type="EMBL" id="ETS72909.1"/>
    </source>
</evidence>
<protein>
    <submittedName>
        <fullName evidence="2">Uncharacterized protein</fullName>
    </submittedName>
</protein>
<feature type="region of interest" description="Disordered" evidence="1">
    <location>
        <begin position="1"/>
        <end position="51"/>
    </location>
</feature>
<dbReference type="OrthoDB" id="10491798at2759"/>
<dbReference type="RefSeq" id="XP_007842073.1">
    <property type="nucleotide sequence ID" value="XM_007843882.1"/>
</dbReference>
<accession>W3WGH7</accession>
<dbReference type="InParanoid" id="W3WGH7"/>
<sequence length="257" mass="27833">MEEPRSEPPASIPVRDQASPVSGLVGADDGASLAALPPSRKSSFRSKIREPITAENFREQVNETMALAEALSRVKSKRRAPNGYFSPAVDKFAAGTDIVKDDASSTSSSTTDLGHIARHFMTSDVKEMANATDGIRDSIATFDEDEVTLATATQVRARDLTLRDQIATSSPPASDDSFEDVFVLTDSQENSDEDDEEDNRRRSMVVEPRSDGTCEHKEGNGWSASSDVFEDDSDRSSSGDSNSSFQTVDMTPPTEPE</sequence>
<evidence type="ECO:0000256" key="1">
    <source>
        <dbReference type="SAM" id="MobiDB-lite"/>
    </source>
</evidence>
<feature type="region of interest" description="Disordered" evidence="1">
    <location>
        <begin position="166"/>
        <end position="257"/>
    </location>
</feature>
<name>W3WGH7_PESFW</name>
<dbReference type="AlphaFoldDB" id="W3WGH7"/>
<gene>
    <name evidence="2" type="ORF">PFICI_15301</name>
</gene>
<evidence type="ECO:0000313" key="3">
    <source>
        <dbReference type="Proteomes" id="UP000030651"/>
    </source>
</evidence>
<dbReference type="Proteomes" id="UP000030651">
    <property type="component" value="Unassembled WGS sequence"/>
</dbReference>
<feature type="compositionally biased region" description="Basic and acidic residues" evidence="1">
    <location>
        <begin position="208"/>
        <end position="219"/>
    </location>
</feature>
<proteinExistence type="predicted"/>
<dbReference type="KEGG" id="pfy:PFICI_15301"/>
<dbReference type="EMBL" id="KI912125">
    <property type="protein sequence ID" value="ETS72909.1"/>
    <property type="molecule type" value="Genomic_DNA"/>
</dbReference>
<reference evidence="3" key="1">
    <citation type="journal article" date="2015" name="BMC Genomics">
        <title>Genomic and transcriptomic analysis of the endophytic fungus Pestalotiopsis fici reveals its lifestyle and high potential for synthesis of natural products.</title>
        <authorList>
            <person name="Wang X."/>
            <person name="Zhang X."/>
            <person name="Liu L."/>
            <person name="Xiang M."/>
            <person name="Wang W."/>
            <person name="Sun X."/>
            <person name="Che Y."/>
            <person name="Guo L."/>
            <person name="Liu G."/>
            <person name="Guo L."/>
            <person name="Wang C."/>
            <person name="Yin W.B."/>
            <person name="Stadler M."/>
            <person name="Zhang X."/>
            <person name="Liu X."/>
        </authorList>
    </citation>
    <scope>NUCLEOTIDE SEQUENCE [LARGE SCALE GENOMIC DNA]</scope>
    <source>
        <strain evidence="3">W106-1 / CGMCC3.15140</strain>
    </source>
</reference>